<dbReference type="SUPFAM" id="SSF53927">
    <property type="entry name" value="Cytidine deaminase-like"/>
    <property type="match status" value="1"/>
</dbReference>
<name>A0A8T3C5V4_DENNO</name>
<evidence type="ECO:0000256" key="8">
    <source>
        <dbReference type="ARBA" id="ARBA00070721"/>
    </source>
</evidence>
<evidence type="ECO:0000256" key="5">
    <source>
        <dbReference type="ARBA" id="ARBA00022801"/>
    </source>
</evidence>
<evidence type="ECO:0000256" key="3">
    <source>
        <dbReference type="ARBA" id="ARBA00012766"/>
    </source>
</evidence>
<dbReference type="SUPFAM" id="SSF53597">
    <property type="entry name" value="Dihydrofolate reductase-like"/>
    <property type="match status" value="1"/>
</dbReference>
<dbReference type="NCBIfam" id="TIGR00326">
    <property type="entry name" value="eubact_ribD"/>
    <property type="match status" value="1"/>
</dbReference>
<dbReference type="AlphaFoldDB" id="A0A8T3C5V4"/>
<comment type="caution">
    <text evidence="11">The sequence shown here is derived from an EMBL/GenBank/DDBJ whole genome shotgun (WGS) entry which is preliminary data.</text>
</comment>
<gene>
    <name evidence="10" type="ORF">KFK09_002782</name>
    <name evidence="11" type="ORF">KFK09_002784</name>
</gene>
<dbReference type="InterPro" id="IPR016192">
    <property type="entry name" value="APOBEC/CMP_deaminase_Zn-bd"/>
</dbReference>
<reference evidence="11" key="1">
    <citation type="journal article" date="2022" name="Front. Genet.">
        <title>Chromosome-Scale Assembly of the Dendrobium nobile Genome Provides Insights Into the Molecular Mechanism of the Biosynthesis of the Medicinal Active Ingredient of Dendrobium.</title>
        <authorList>
            <person name="Xu Q."/>
            <person name="Niu S.-C."/>
            <person name="Li K.-L."/>
            <person name="Zheng P.-J."/>
            <person name="Zhang X.-J."/>
            <person name="Jia Y."/>
            <person name="Liu Y."/>
            <person name="Niu Y.-X."/>
            <person name="Yu L.-H."/>
            <person name="Chen D.-F."/>
            <person name="Zhang G.-Q."/>
        </authorList>
    </citation>
    <scope>NUCLEOTIDE SEQUENCE</scope>
    <source>
        <tissue evidence="11">Leaf</tissue>
    </source>
</reference>
<dbReference type="InterPro" id="IPR004794">
    <property type="entry name" value="Eubact_RibD"/>
</dbReference>
<evidence type="ECO:0000313" key="12">
    <source>
        <dbReference type="Proteomes" id="UP000829196"/>
    </source>
</evidence>
<dbReference type="PROSITE" id="PS00903">
    <property type="entry name" value="CYT_DCMP_DEAMINASES_1"/>
    <property type="match status" value="1"/>
</dbReference>
<evidence type="ECO:0000256" key="6">
    <source>
        <dbReference type="ARBA" id="ARBA00022833"/>
    </source>
</evidence>
<keyword evidence="5" id="KW-0378">Hydrolase</keyword>
<dbReference type="Pfam" id="PF00383">
    <property type="entry name" value="dCMP_cyt_deam_1"/>
    <property type="match status" value="1"/>
</dbReference>
<comment type="cofactor">
    <cofactor evidence="1">
        <name>Zn(2+)</name>
        <dbReference type="ChEBI" id="CHEBI:29105"/>
    </cofactor>
</comment>
<sequence length="420" mass="46101">MTHILTAPSFSSNVQPSQLFLYSHRVSLRNHRTKSVSIFKIERKILPFSSLVEYFRVTRNVRRLANPVCKKMEDGFYMRRCVELAKKAIGCTSPNPMVGCVIVKDGDIVGEGFHPKAGQPHAEVFALRDAGNLAENATAYVSLEPCNHYGRTPPCTEALINAKVKQVIVGMVDPNPIVASKGMERLKASGIDVVVGVEEKLCQKLNEAYIHRMHTGKPFVTLRYSLSLNGRMLSHPGKGAEEPGGYYSKMLQEYDGIVVSGELLSRTSTLPISLEAGANQPFHIIIAKNLFSLDLPITTINSAAPVIVFADKRIRVEPRSEKVETVLLEQITLTSVLDYCGCRGLCSLVIDVREAKGSVTELLEGGLEEGLVQKVMVELCPVWIGSSEASVPSFGLELRKLKDLQSNVANESTLVEGYLS</sequence>
<dbReference type="GO" id="GO:0008835">
    <property type="term" value="F:diaminohydroxyphosphoribosylaminopyrimidine deaminase activity"/>
    <property type="evidence" value="ECO:0007669"/>
    <property type="project" value="UniProtKB-EC"/>
</dbReference>
<keyword evidence="6" id="KW-0862">Zinc</keyword>
<dbReference type="EMBL" id="JAGYWB010000003">
    <property type="protein sequence ID" value="KAI0527185.1"/>
    <property type="molecule type" value="Genomic_DNA"/>
</dbReference>
<comment type="pathway">
    <text evidence="2">Cofactor biosynthesis; riboflavin biosynthesis; 5-amino-6-(D-ribitylamino)uracil from GTP: step 2/4.</text>
</comment>
<dbReference type="InterPro" id="IPR002125">
    <property type="entry name" value="CMP_dCMP_dom"/>
</dbReference>
<dbReference type="EMBL" id="JAGYWB010000003">
    <property type="protein sequence ID" value="KAI0527183.1"/>
    <property type="molecule type" value="Genomic_DNA"/>
</dbReference>
<keyword evidence="12" id="KW-1185">Reference proteome</keyword>
<dbReference type="PANTHER" id="PTHR11079:SF162">
    <property type="entry name" value="RIBOFLAVIN BIOSYNTHESIS PROTEIN PYRD, CHLOROPLASTIC"/>
    <property type="match status" value="1"/>
</dbReference>
<dbReference type="Proteomes" id="UP000829196">
    <property type="component" value="Unassembled WGS sequence"/>
</dbReference>
<protein>
    <recommendedName>
        <fullName evidence="8">Riboflavin biosynthesis protein PYRD, chloroplastic</fullName>
        <ecNumber evidence="3">3.5.4.26</ecNumber>
    </recommendedName>
</protein>
<dbReference type="GO" id="GO:0008270">
    <property type="term" value="F:zinc ion binding"/>
    <property type="evidence" value="ECO:0007669"/>
    <property type="project" value="InterPro"/>
</dbReference>
<feature type="domain" description="CMP/dCMP-type deaminase" evidence="9">
    <location>
        <begin position="72"/>
        <end position="194"/>
    </location>
</feature>
<keyword evidence="4" id="KW-0479">Metal-binding</keyword>
<evidence type="ECO:0000256" key="4">
    <source>
        <dbReference type="ARBA" id="ARBA00022723"/>
    </source>
</evidence>
<evidence type="ECO:0000259" key="9">
    <source>
        <dbReference type="PROSITE" id="PS51747"/>
    </source>
</evidence>
<dbReference type="PANTHER" id="PTHR11079">
    <property type="entry name" value="CYTOSINE DEAMINASE FAMILY MEMBER"/>
    <property type="match status" value="1"/>
</dbReference>
<accession>A0A8T3C5V4</accession>
<proteinExistence type="predicted"/>
<evidence type="ECO:0000256" key="7">
    <source>
        <dbReference type="ARBA" id="ARBA00058389"/>
    </source>
</evidence>
<dbReference type="EC" id="3.5.4.26" evidence="3"/>
<evidence type="ECO:0000313" key="11">
    <source>
        <dbReference type="EMBL" id="KAI0527185.1"/>
    </source>
</evidence>
<dbReference type="GO" id="GO:0009231">
    <property type="term" value="P:riboflavin biosynthetic process"/>
    <property type="evidence" value="ECO:0007669"/>
    <property type="project" value="InterPro"/>
</dbReference>
<evidence type="ECO:0000313" key="10">
    <source>
        <dbReference type="EMBL" id="KAI0527183.1"/>
    </source>
</evidence>
<evidence type="ECO:0000256" key="2">
    <source>
        <dbReference type="ARBA" id="ARBA00004882"/>
    </source>
</evidence>
<dbReference type="Gene3D" id="3.40.430.10">
    <property type="entry name" value="Dihydrofolate Reductase, subunit A"/>
    <property type="match status" value="1"/>
</dbReference>
<dbReference type="Gene3D" id="3.40.140.10">
    <property type="entry name" value="Cytidine Deaminase, domain 2"/>
    <property type="match status" value="1"/>
</dbReference>
<dbReference type="PROSITE" id="PS51747">
    <property type="entry name" value="CYT_DCMP_DEAMINASES_2"/>
    <property type="match status" value="1"/>
</dbReference>
<comment type="function">
    <text evidence="7">Monofunctional pyrimidine deaminase involved in the riboflavin biosynthesis pathway. Also has a reductase domain that lacks catalytically essential substrate-binding residues.</text>
</comment>
<dbReference type="FunFam" id="3.40.140.10:FF:000025">
    <property type="entry name" value="Riboflavin biosynthesis protein RibD"/>
    <property type="match status" value="1"/>
</dbReference>
<organism evidence="11 12">
    <name type="scientific">Dendrobium nobile</name>
    <name type="common">Orchid</name>
    <dbReference type="NCBI Taxonomy" id="94219"/>
    <lineage>
        <taxon>Eukaryota</taxon>
        <taxon>Viridiplantae</taxon>
        <taxon>Streptophyta</taxon>
        <taxon>Embryophyta</taxon>
        <taxon>Tracheophyta</taxon>
        <taxon>Spermatophyta</taxon>
        <taxon>Magnoliopsida</taxon>
        <taxon>Liliopsida</taxon>
        <taxon>Asparagales</taxon>
        <taxon>Orchidaceae</taxon>
        <taxon>Epidendroideae</taxon>
        <taxon>Malaxideae</taxon>
        <taxon>Dendrobiinae</taxon>
        <taxon>Dendrobium</taxon>
    </lineage>
</organism>
<dbReference type="InterPro" id="IPR024072">
    <property type="entry name" value="DHFR-like_dom_sf"/>
</dbReference>
<dbReference type="SMR" id="A0A8T3C5V4"/>
<dbReference type="CDD" id="cd01284">
    <property type="entry name" value="Riboflavin_deaminase-reductase"/>
    <property type="match status" value="1"/>
</dbReference>
<dbReference type="OrthoDB" id="252265at2759"/>
<evidence type="ECO:0000256" key="1">
    <source>
        <dbReference type="ARBA" id="ARBA00001947"/>
    </source>
</evidence>
<dbReference type="InterPro" id="IPR016193">
    <property type="entry name" value="Cytidine_deaminase-like"/>
</dbReference>